<evidence type="ECO:0000313" key="2">
    <source>
        <dbReference type="EMBL" id="WVX51521.1"/>
    </source>
</evidence>
<dbReference type="RefSeq" id="WP_187431094.1">
    <property type="nucleotide sequence ID" value="NZ_CP143424.1"/>
</dbReference>
<dbReference type="Gene3D" id="3.90.1530.30">
    <property type="match status" value="1"/>
</dbReference>
<dbReference type="SMART" id="SM00470">
    <property type="entry name" value="ParB"/>
    <property type="match status" value="1"/>
</dbReference>
<accession>A0ABZ2C1X1</accession>
<gene>
    <name evidence="2" type="primary">parB</name>
    <name evidence="2" type="ORF">ROLI_046230</name>
</gene>
<geneLocation type="plasmid" evidence="2 3">
    <name>pROLI127</name>
</geneLocation>
<reference evidence="2 3" key="1">
    <citation type="submission" date="2024-01" db="EMBL/GenBank/DDBJ databases">
        <title>Roseobacter fucihabitans sp. nov., isolated from the brown alga Fucus spiralis.</title>
        <authorList>
            <person name="Hahnke S."/>
            <person name="Berger M."/>
            <person name="Schlingloff A."/>
            <person name="Athale I."/>
            <person name="Neumann-Schaal M."/>
            <person name="Adenaya A."/>
            <person name="Poehlein A."/>
            <person name="Daniel R."/>
            <person name="Pertersen J."/>
            <person name="Brinkhoff T."/>
        </authorList>
    </citation>
    <scope>NUCLEOTIDE SEQUENCE [LARGE SCALE GENOMIC DNA]</scope>
    <source>
        <strain evidence="2 3">B14</strain>
        <plasmid evidence="2 3">pROLI127</plasmid>
    </source>
</reference>
<dbReference type="InterPro" id="IPR003115">
    <property type="entry name" value="ParB_N"/>
</dbReference>
<feature type="domain" description="ParB-like N-terminal" evidence="1">
    <location>
        <begin position="66"/>
        <end position="165"/>
    </location>
</feature>
<dbReference type="EMBL" id="CP143424">
    <property type="protein sequence ID" value="WVX51521.1"/>
    <property type="molecule type" value="Genomic_DNA"/>
</dbReference>
<keyword evidence="2" id="KW-0614">Plasmid</keyword>
<organism evidence="2 3">
    <name type="scientific">Roseobacter fucihabitans</name>
    <dbReference type="NCBI Taxonomy" id="1537242"/>
    <lineage>
        <taxon>Bacteria</taxon>
        <taxon>Pseudomonadati</taxon>
        <taxon>Pseudomonadota</taxon>
        <taxon>Alphaproteobacteria</taxon>
        <taxon>Rhodobacterales</taxon>
        <taxon>Roseobacteraceae</taxon>
        <taxon>Roseobacter</taxon>
    </lineage>
</organism>
<dbReference type="SUPFAM" id="SSF110849">
    <property type="entry name" value="ParB/Sulfiredoxin"/>
    <property type="match status" value="1"/>
</dbReference>
<dbReference type="CDD" id="cd16405">
    <property type="entry name" value="RepB_like_N"/>
    <property type="match status" value="1"/>
</dbReference>
<protein>
    <submittedName>
        <fullName evidence="2">Partitioning protein ParB</fullName>
    </submittedName>
</protein>
<dbReference type="InterPro" id="IPR036086">
    <property type="entry name" value="ParB/Sulfiredoxin_sf"/>
</dbReference>
<dbReference type="Proteomes" id="UP001318682">
    <property type="component" value="Plasmid pROLI127"/>
</dbReference>
<evidence type="ECO:0000259" key="1">
    <source>
        <dbReference type="SMART" id="SM00470"/>
    </source>
</evidence>
<name>A0ABZ2C1X1_9RHOB</name>
<dbReference type="PANTHER" id="PTHR33375">
    <property type="entry name" value="CHROMOSOME-PARTITIONING PROTEIN PARB-RELATED"/>
    <property type="match status" value="1"/>
</dbReference>
<sequence length="325" mass="35544">MAKRKRLSPAVITDAPLETKAALGWVGHGTRRAPIADVTGDAAERAAFEEVADELQRARSEGRMVLSLPLEAVDATHLVRDRVAMDVDEMDVLKDSLRARGQQTPIEVLDLGQGRYGLISGWRRLTALQALLKETGEARFETIKAFLRTPEDVSDAYLAMVEENEIRADLSFYERARIAVQAAATGVFPDTHTAVQSLFSAARAPKRSKIMGFTHLVEQLDAELRFPAAIPEKVGLALVAALQGDIRFRHRLLEALRKADPQDTTAERRVLDACLKAPAKSVAVPTEQAAPGVTLKASKGRITLSGRNVDAALLADLRDWLARRS</sequence>
<dbReference type="InterPro" id="IPR037972">
    <property type="entry name" value="RepB_N"/>
</dbReference>
<dbReference type="Pfam" id="PF02195">
    <property type="entry name" value="ParB_N"/>
    <property type="match status" value="1"/>
</dbReference>
<evidence type="ECO:0000313" key="3">
    <source>
        <dbReference type="Proteomes" id="UP001318682"/>
    </source>
</evidence>
<keyword evidence="3" id="KW-1185">Reference proteome</keyword>
<dbReference type="PANTHER" id="PTHR33375:SF1">
    <property type="entry name" value="CHROMOSOME-PARTITIONING PROTEIN PARB-RELATED"/>
    <property type="match status" value="1"/>
</dbReference>
<proteinExistence type="predicted"/>
<dbReference type="InterPro" id="IPR050336">
    <property type="entry name" value="Chromosome_partition/occlusion"/>
</dbReference>